<protein>
    <submittedName>
        <fullName evidence="4">Proteasome endopeptidase complex</fullName>
    </submittedName>
</protein>
<proteinExistence type="inferred from homology"/>
<dbReference type="InterPro" id="IPR029055">
    <property type="entry name" value="Ntn_hydrolases_N"/>
</dbReference>
<dbReference type="GO" id="GO:0019773">
    <property type="term" value="C:proteasome core complex, alpha-subunit complex"/>
    <property type="evidence" value="ECO:0007669"/>
    <property type="project" value="UniProtKB-UniRule"/>
</dbReference>
<dbReference type="AlphaFoldDB" id="A0A183UYV2"/>
<dbReference type="SUPFAM" id="SSF56235">
    <property type="entry name" value="N-terminal nucleophile aminohydrolases (Ntn hydrolases)"/>
    <property type="match status" value="1"/>
</dbReference>
<sequence>LQANTQHYGRRPFGVGLVIAGYDERGAHVVKTDPSAEVVETLASSIGARSQSARTFLERHLDEFPNANIDQLVELALLALRDTLPAEDNLSKKNTTIAIVGKDTPFRVMDDDDVQPYLDRIASTPRTGVHAEVAGAEAAPHQ</sequence>
<evidence type="ECO:0000256" key="1">
    <source>
        <dbReference type="ARBA" id="ARBA00022942"/>
    </source>
</evidence>
<evidence type="ECO:0000313" key="3">
    <source>
        <dbReference type="Proteomes" id="UP000050794"/>
    </source>
</evidence>
<dbReference type="Proteomes" id="UP000050794">
    <property type="component" value="Unassembled WGS sequence"/>
</dbReference>
<dbReference type="WBParaSite" id="TCNE_0001367201-mRNA-1">
    <property type="protein sequence ID" value="TCNE_0001367201-mRNA-1"/>
    <property type="gene ID" value="TCNE_0001367201"/>
</dbReference>
<dbReference type="PROSITE" id="PS51475">
    <property type="entry name" value="PROTEASOME_ALPHA_2"/>
    <property type="match status" value="1"/>
</dbReference>
<name>A0A183UYV2_TOXCA</name>
<dbReference type="PANTHER" id="PTHR11599">
    <property type="entry name" value="PROTEASOME SUBUNIT ALPHA/BETA"/>
    <property type="match status" value="1"/>
</dbReference>
<dbReference type="InterPro" id="IPR023332">
    <property type="entry name" value="Proteasome_alpha-type"/>
</dbReference>
<dbReference type="InterPro" id="IPR001353">
    <property type="entry name" value="Proteasome_sua/b"/>
</dbReference>
<evidence type="ECO:0000256" key="2">
    <source>
        <dbReference type="PROSITE-ProRule" id="PRU00808"/>
    </source>
</evidence>
<dbReference type="GO" id="GO:0051603">
    <property type="term" value="P:proteolysis involved in protein catabolic process"/>
    <property type="evidence" value="ECO:0007669"/>
    <property type="project" value="InterPro"/>
</dbReference>
<dbReference type="Gene3D" id="3.60.20.10">
    <property type="entry name" value="Glutamine Phosphoribosylpyrophosphate, subunit 1, domain 1"/>
    <property type="match status" value="1"/>
</dbReference>
<reference evidence="4" key="1">
    <citation type="submission" date="2016-06" db="UniProtKB">
        <authorList>
            <consortium name="WormBaseParasite"/>
        </authorList>
    </citation>
    <scope>IDENTIFICATION</scope>
</reference>
<comment type="similarity">
    <text evidence="2">Belongs to the peptidase T1A family.</text>
</comment>
<evidence type="ECO:0000313" key="4">
    <source>
        <dbReference type="WBParaSite" id="TCNE_0001367201-mRNA-1"/>
    </source>
</evidence>
<organism evidence="3 4">
    <name type="scientific">Toxocara canis</name>
    <name type="common">Canine roundworm</name>
    <dbReference type="NCBI Taxonomy" id="6265"/>
    <lineage>
        <taxon>Eukaryota</taxon>
        <taxon>Metazoa</taxon>
        <taxon>Ecdysozoa</taxon>
        <taxon>Nematoda</taxon>
        <taxon>Chromadorea</taxon>
        <taxon>Rhabditida</taxon>
        <taxon>Spirurina</taxon>
        <taxon>Ascaridomorpha</taxon>
        <taxon>Ascaridoidea</taxon>
        <taxon>Toxocaridae</taxon>
        <taxon>Toxocara</taxon>
    </lineage>
</organism>
<keyword evidence="1 2" id="KW-0647">Proteasome</keyword>
<accession>A0A183UYV2</accession>
<keyword evidence="3" id="KW-1185">Reference proteome</keyword>
<dbReference type="InterPro" id="IPR050115">
    <property type="entry name" value="Proteasome_alpha"/>
</dbReference>
<dbReference type="Pfam" id="PF00227">
    <property type="entry name" value="Proteasome"/>
    <property type="match status" value="1"/>
</dbReference>